<dbReference type="Pfam" id="PF07521">
    <property type="entry name" value="RMMBL"/>
    <property type="match status" value="1"/>
</dbReference>
<dbReference type="GO" id="GO:0006364">
    <property type="term" value="P:rRNA processing"/>
    <property type="evidence" value="ECO:0007669"/>
    <property type="project" value="UniProtKB-UniRule"/>
</dbReference>
<feature type="binding site" evidence="12">
    <location>
        <position position="105"/>
    </location>
    <ligand>
        <name>Zn(2+)</name>
        <dbReference type="ChEBI" id="CHEBI:29105"/>
        <label>1</label>
        <note>catalytic</note>
    </ligand>
</feature>
<dbReference type="InterPro" id="IPR036866">
    <property type="entry name" value="RibonucZ/Hydroxyglut_hydro"/>
</dbReference>
<dbReference type="InterPro" id="IPR041636">
    <property type="entry name" value="RNase_J_C"/>
</dbReference>
<organism evidence="14 15">
    <name type="scientific">Candidatus Avipropionibacterium avicola</name>
    <dbReference type="NCBI Taxonomy" id="2840701"/>
    <lineage>
        <taxon>Bacteria</taxon>
        <taxon>Bacillati</taxon>
        <taxon>Actinomycetota</taxon>
        <taxon>Actinomycetes</taxon>
        <taxon>Propionibacteriales</taxon>
        <taxon>Propionibacteriaceae</taxon>
        <taxon>Propionibacteriaceae incertae sedis</taxon>
        <taxon>Candidatus Avipropionibacterium</taxon>
    </lineage>
</organism>
<dbReference type="PIRSF" id="PIRSF004803">
    <property type="entry name" value="RnjA"/>
    <property type="match status" value="1"/>
</dbReference>
<dbReference type="GO" id="GO:0003723">
    <property type="term" value="F:RNA binding"/>
    <property type="evidence" value="ECO:0007669"/>
    <property type="project" value="UniProtKB-UniRule"/>
</dbReference>
<dbReference type="CDD" id="cd07714">
    <property type="entry name" value="RNaseJ_MBL-fold"/>
    <property type="match status" value="1"/>
</dbReference>
<name>A0A9D1KN09_9ACTN</name>
<comment type="cofactor">
    <cofactor evidence="12">
        <name>Zn(2+)</name>
        <dbReference type="ChEBI" id="CHEBI:29105"/>
    </cofactor>
    <text evidence="12">Binds 2 Zn(2+) ions per subunit. It is not clear if Zn(2+) or Mg(2+) is physiologically important.</text>
</comment>
<feature type="binding site" evidence="12">
    <location>
        <position position="420"/>
    </location>
    <ligand>
        <name>Zn(2+)</name>
        <dbReference type="ChEBI" id="CHEBI:29105"/>
        <label>1</label>
        <note>catalytic</note>
    </ligand>
</feature>
<evidence type="ECO:0000256" key="11">
    <source>
        <dbReference type="PIRSR" id="PIRSR004803-2"/>
    </source>
</evidence>
<dbReference type="GO" id="GO:0008270">
    <property type="term" value="F:zinc ion binding"/>
    <property type="evidence" value="ECO:0007669"/>
    <property type="project" value="InterPro"/>
</dbReference>
<feature type="binding site" evidence="12">
    <location>
        <position position="471"/>
    </location>
    <ligand>
        <name>Ca(2+)</name>
        <dbReference type="ChEBI" id="CHEBI:29108"/>
    </ligand>
</feature>
<evidence type="ECO:0000256" key="2">
    <source>
        <dbReference type="ARBA" id="ARBA00022722"/>
    </source>
</evidence>
<keyword evidence="12" id="KW-0106">Calcium</keyword>
<proteinExistence type="inferred from homology"/>
<dbReference type="SUPFAM" id="SSF56281">
    <property type="entry name" value="Metallo-hydrolase/oxidoreductase"/>
    <property type="match status" value="1"/>
</dbReference>
<feature type="active site" description="Proton acceptor" evidence="10">
    <location>
        <position position="398"/>
    </location>
</feature>
<evidence type="ECO:0000259" key="13">
    <source>
        <dbReference type="SMART" id="SM00849"/>
    </source>
</evidence>
<keyword evidence="8 9" id="KW-0694">RNA-binding</keyword>
<evidence type="ECO:0000256" key="10">
    <source>
        <dbReference type="PIRSR" id="PIRSR004803-1"/>
    </source>
</evidence>
<evidence type="ECO:0000313" key="14">
    <source>
        <dbReference type="EMBL" id="HIT75302.1"/>
    </source>
</evidence>
<dbReference type="InterPro" id="IPR011108">
    <property type="entry name" value="RMMBL"/>
</dbReference>
<accession>A0A9D1KN09</accession>
<keyword evidence="6 12" id="KW-0862">Zinc</keyword>
<evidence type="ECO:0000313" key="15">
    <source>
        <dbReference type="Proteomes" id="UP000886842"/>
    </source>
</evidence>
<feature type="binding site" evidence="12">
    <location>
        <position position="80"/>
    </location>
    <ligand>
        <name>Ca(2+)</name>
        <dbReference type="ChEBI" id="CHEBI:29108"/>
    </ligand>
</feature>
<dbReference type="InterPro" id="IPR001279">
    <property type="entry name" value="Metallo-B-lactamas"/>
</dbReference>
<dbReference type="InterPro" id="IPR004613">
    <property type="entry name" value="RNase_J"/>
</dbReference>
<feature type="binding site" evidence="12">
    <location>
        <position position="108"/>
    </location>
    <ligand>
        <name>Zn(2+)</name>
        <dbReference type="ChEBI" id="CHEBI:29105"/>
        <label>1</label>
        <note>catalytic</note>
    </ligand>
</feature>
<feature type="binding site" evidence="12">
    <location>
        <position position="193"/>
    </location>
    <ligand>
        <name>Zn(2+)</name>
        <dbReference type="ChEBI" id="CHEBI:29105"/>
        <label>1</label>
        <note>catalytic</note>
    </ligand>
</feature>
<dbReference type="SMART" id="SM00849">
    <property type="entry name" value="Lactamase_B"/>
    <property type="match status" value="1"/>
</dbReference>
<feature type="active site" description="Proton donor" evidence="10">
    <location>
        <position position="225"/>
    </location>
</feature>
<dbReference type="Gene3D" id="3.60.15.10">
    <property type="entry name" value="Ribonuclease Z/Hydroxyacylglutathione hydrolase-like"/>
    <property type="match status" value="1"/>
</dbReference>
<keyword evidence="3 12" id="KW-0479">Metal-binding</keyword>
<dbReference type="GO" id="GO:0005737">
    <property type="term" value="C:cytoplasm"/>
    <property type="evidence" value="ECO:0007669"/>
    <property type="project" value="UniProtKB-SubCell"/>
</dbReference>
<comment type="similarity">
    <text evidence="9">Belongs to the metallo-beta-lactamase superfamily. RNA-metabolizing metallo-beta-lactamase-like family. Bacterial RNase J subfamily.</text>
</comment>
<comment type="subunit">
    <text evidence="9">Homodimer, may be a subunit of the RNA degradosome.</text>
</comment>
<evidence type="ECO:0000256" key="12">
    <source>
        <dbReference type="PIRSR" id="PIRSR004803-3"/>
    </source>
</evidence>
<dbReference type="AlphaFoldDB" id="A0A9D1KN09"/>
<dbReference type="Pfam" id="PF17770">
    <property type="entry name" value="RNase_J_C"/>
    <property type="match status" value="1"/>
</dbReference>
<feature type="binding site" evidence="12">
    <location>
        <position position="78"/>
    </location>
    <ligand>
        <name>Zn(2+)</name>
        <dbReference type="ChEBI" id="CHEBI:29105"/>
        <label>2</label>
        <note>catalytic</note>
    </ligand>
</feature>
<feature type="binding site" evidence="12">
    <location>
        <position position="107"/>
    </location>
    <ligand>
        <name>Zn(2+)</name>
        <dbReference type="ChEBI" id="CHEBI:29105"/>
        <label>1</label>
        <note>catalytic</note>
    </ligand>
</feature>
<dbReference type="GO" id="GO:0004534">
    <property type="term" value="F:5'-3' RNA exonuclease activity"/>
    <property type="evidence" value="ECO:0007669"/>
    <property type="project" value="UniProtKB-UniRule"/>
</dbReference>
<evidence type="ECO:0000256" key="4">
    <source>
        <dbReference type="ARBA" id="ARBA00022759"/>
    </source>
</evidence>
<comment type="function">
    <text evidence="9">An RNase that has 5'-3' exonuclease and possibly endonuclease activity. Involved in maturation of rRNA and in some organisms also mRNA maturation and/or decay.</text>
</comment>
<keyword evidence="5 9" id="KW-0378">Hydrolase</keyword>
<evidence type="ECO:0000256" key="9">
    <source>
        <dbReference type="HAMAP-Rule" id="MF_01491"/>
    </source>
</evidence>
<reference evidence="14" key="2">
    <citation type="journal article" date="2021" name="PeerJ">
        <title>Extensive microbial diversity within the chicken gut microbiome revealed by metagenomics and culture.</title>
        <authorList>
            <person name="Gilroy R."/>
            <person name="Ravi A."/>
            <person name="Getino M."/>
            <person name="Pursley I."/>
            <person name="Horton D.L."/>
            <person name="Alikhan N.F."/>
            <person name="Baker D."/>
            <person name="Gharbi K."/>
            <person name="Hall N."/>
            <person name="Watson M."/>
            <person name="Adriaenssens E.M."/>
            <person name="Foster-Nyarko E."/>
            <person name="Jarju S."/>
            <person name="Secka A."/>
            <person name="Antonio M."/>
            <person name="Oren A."/>
            <person name="Chaudhuri R.R."/>
            <person name="La Ragione R."/>
            <person name="Hildebrand F."/>
            <person name="Pallen M.J."/>
        </authorList>
    </citation>
    <scope>NUCLEOTIDE SEQUENCE</scope>
    <source>
        <strain evidence="14">ChiGjej1B1-24693</strain>
    </source>
</reference>
<evidence type="ECO:0000256" key="5">
    <source>
        <dbReference type="ARBA" id="ARBA00022801"/>
    </source>
</evidence>
<keyword evidence="1 9" id="KW-0963">Cytoplasm</keyword>
<evidence type="ECO:0000256" key="7">
    <source>
        <dbReference type="ARBA" id="ARBA00022839"/>
    </source>
</evidence>
<dbReference type="Pfam" id="PF22505">
    <property type="entry name" value="RNase_J_b_CASP"/>
    <property type="match status" value="1"/>
</dbReference>
<keyword evidence="4 9" id="KW-0255">Endonuclease</keyword>
<feature type="binding site" evidence="9 11">
    <location>
        <begin position="394"/>
        <end position="398"/>
    </location>
    <ligand>
        <name>substrate</name>
    </ligand>
</feature>
<dbReference type="EMBL" id="DVLP01000211">
    <property type="protein sequence ID" value="HIT75302.1"/>
    <property type="molecule type" value="Genomic_DNA"/>
</dbReference>
<keyword evidence="2 9" id="KW-0540">Nuclease</keyword>
<feature type="binding site" evidence="12">
    <location>
        <position position="171"/>
    </location>
    <ligand>
        <name>Zn(2+)</name>
        <dbReference type="ChEBI" id="CHEBI:29105"/>
        <label>1</label>
        <note>catalytic</note>
    </ligand>
</feature>
<dbReference type="Pfam" id="PF00753">
    <property type="entry name" value="Lactamase_B"/>
    <property type="match status" value="1"/>
</dbReference>
<reference evidence="14" key="1">
    <citation type="submission" date="2020-10" db="EMBL/GenBank/DDBJ databases">
        <authorList>
            <person name="Gilroy R."/>
        </authorList>
    </citation>
    <scope>NUCLEOTIDE SEQUENCE</scope>
    <source>
        <strain evidence="14">ChiGjej1B1-24693</strain>
    </source>
</reference>
<dbReference type="Gene3D" id="3.40.50.10710">
    <property type="entry name" value="Metallo-hydrolase/oxidoreductase"/>
    <property type="match status" value="1"/>
</dbReference>
<dbReference type="NCBIfam" id="TIGR00649">
    <property type="entry name" value="MG423"/>
    <property type="match status" value="1"/>
</dbReference>
<keyword evidence="7 9" id="KW-0269">Exonuclease</keyword>
<sequence>MPANRVNRPTGWTAPTSDSLALVTPALRTPPALRPDTLRVTPLGGLGDVGRNMTVFEINGKLLLVDCGVLFPEDDHPGVDLILPGLTAIEDRLDDVVALVLTHGHEDHVGAVPYLLRQRPDIPILGSQLTLALVKEKVREHRLRKTDLRIVEAGEKVDLGEFSCEFVAVNHSIPDALAVAIRTKAGLALHTGDFKMDQLPLDGRITDLRAFARLGEEGVDLFLTDSTNAEVPGFTTPEKDILPALERVFSTSQQRLIVACFASHVHRVQQVLDAAVRHGRKVVYVGRSMVRNMGVARDLGYLHVPANTVVNLKDLENYRPDEVVIISTGSQGEPLSALSRIANGEHPVIELAEQDTVLLASSLIPGNENAVSRVINGLTARGARVVHKGNALVHVSGHASAGELLYCYNIVQPRNVMPVHGEIRHLVANAELAKATGVPRSLVITDGGVVDLADGVATVVGQIDASYIFVDGSTVGDISESALTDRKILGEEGFISVVCVVDTRDTAIVSGPDIHARGFVEDDSIFDGVRAEIISAVVAAMKEGATDTHRLQQVIRRTIGRWVNTTHRRRPMIVPVVVAV</sequence>
<dbReference type="Gene3D" id="3.10.20.580">
    <property type="match status" value="1"/>
</dbReference>
<keyword evidence="9" id="KW-0698">rRNA processing</keyword>
<protein>
    <recommendedName>
        <fullName evidence="9">Ribonuclease J</fullName>
        <shortName evidence="9">RNase J</shortName>
        <ecNumber evidence="9">3.1.-.-</ecNumber>
    </recommendedName>
</protein>
<dbReference type="PANTHER" id="PTHR43694">
    <property type="entry name" value="RIBONUCLEASE J"/>
    <property type="match status" value="1"/>
</dbReference>
<dbReference type="InterPro" id="IPR030854">
    <property type="entry name" value="RNase_J_bac"/>
</dbReference>
<dbReference type="InterPro" id="IPR055132">
    <property type="entry name" value="RNase_J_b_CASP"/>
</dbReference>
<comment type="caution">
    <text evidence="14">The sequence shown here is derived from an EMBL/GenBank/DDBJ whole genome shotgun (WGS) entry which is preliminary data.</text>
</comment>
<dbReference type="EC" id="3.1.-.-" evidence="9"/>
<gene>
    <name evidence="9" type="primary">rnj</name>
    <name evidence="14" type="ORF">IAA98_06940</name>
</gene>
<evidence type="ECO:0000256" key="6">
    <source>
        <dbReference type="ARBA" id="ARBA00022833"/>
    </source>
</evidence>
<feature type="domain" description="Metallo-beta-lactamase" evidence="13">
    <location>
        <begin position="50"/>
        <end position="245"/>
    </location>
</feature>
<dbReference type="PANTHER" id="PTHR43694:SF1">
    <property type="entry name" value="RIBONUCLEASE J"/>
    <property type="match status" value="1"/>
</dbReference>
<evidence type="ECO:0000256" key="3">
    <source>
        <dbReference type="ARBA" id="ARBA00022723"/>
    </source>
</evidence>
<dbReference type="InterPro" id="IPR042173">
    <property type="entry name" value="RNase_J_2"/>
</dbReference>
<evidence type="ECO:0000256" key="1">
    <source>
        <dbReference type="ARBA" id="ARBA00022490"/>
    </source>
</evidence>
<evidence type="ECO:0000256" key="8">
    <source>
        <dbReference type="ARBA" id="ARBA00022884"/>
    </source>
</evidence>
<dbReference type="HAMAP" id="MF_01491">
    <property type="entry name" value="RNase_J_bact"/>
    <property type="match status" value="1"/>
</dbReference>
<comment type="cofactor">
    <cofactor evidence="12">
        <name>Ca(2+)</name>
        <dbReference type="ChEBI" id="CHEBI:29108"/>
    </cofactor>
    <text evidence="12">Binds 1 Ca(2+) cation per subunit. Seen in 1 crystal structure, it is not clear if it is physiologically important.</text>
</comment>
<feature type="binding site" evidence="12">
    <location>
        <position position="103"/>
    </location>
    <ligand>
        <name>Zn(2+)</name>
        <dbReference type="ChEBI" id="CHEBI:29105"/>
        <label>1</label>
        <note>catalytic</note>
    </ligand>
</feature>
<dbReference type="Proteomes" id="UP000886842">
    <property type="component" value="Unassembled WGS sequence"/>
</dbReference>
<comment type="subcellular location">
    <subcellularLocation>
        <location evidence="9">Cytoplasm</location>
    </subcellularLocation>
</comment>
<dbReference type="GO" id="GO:0004521">
    <property type="term" value="F:RNA endonuclease activity"/>
    <property type="evidence" value="ECO:0007669"/>
    <property type="project" value="UniProtKB-UniRule"/>
</dbReference>
<feature type="binding site" evidence="11">
    <location>
        <begin position="262"/>
        <end position="264"/>
    </location>
    <ligand>
        <name>substrate</name>
    </ligand>
</feature>